<keyword evidence="1" id="KW-1133">Transmembrane helix</keyword>
<gene>
    <name evidence="2" type="ORF">IAA37_03255</name>
</gene>
<feature type="transmembrane region" description="Helical" evidence="1">
    <location>
        <begin position="114"/>
        <end position="135"/>
    </location>
</feature>
<evidence type="ECO:0000313" key="3">
    <source>
        <dbReference type="Proteomes" id="UP000823877"/>
    </source>
</evidence>
<organism evidence="2 3">
    <name type="scientific">Candidatus Eubacterium faecale</name>
    <dbReference type="NCBI Taxonomy" id="2838568"/>
    <lineage>
        <taxon>Bacteria</taxon>
        <taxon>Bacillati</taxon>
        <taxon>Bacillota</taxon>
        <taxon>Clostridia</taxon>
        <taxon>Eubacteriales</taxon>
        <taxon>Eubacteriaceae</taxon>
        <taxon>Eubacterium</taxon>
    </lineage>
</organism>
<feature type="transmembrane region" description="Helical" evidence="1">
    <location>
        <begin position="83"/>
        <end position="108"/>
    </location>
</feature>
<reference evidence="2" key="1">
    <citation type="journal article" date="2021" name="PeerJ">
        <title>Extensive microbial diversity within the chicken gut microbiome revealed by metagenomics and culture.</title>
        <authorList>
            <person name="Gilroy R."/>
            <person name="Ravi A."/>
            <person name="Getino M."/>
            <person name="Pursley I."/>
            <person name="Horton D.L."/>
            <person name="Alikhan N.F."/>
            <person name="Baker D."/>
            <person name="Gharbi K."/>
            <person name="Hall N."/>
            <person name="Watson M."/>
            <person name="Adriaenssens E.M."/>
            <person name="Foster-Nyarko E."/>
            <person name="Jarju S."/>
            <person name="Secka A."/>
            <person name="Antonio M."/>
            <person name="Oren A."/>
            <person name="Chaudhuri R.R."/>
            <person name="La Ragione R."/>
            <person name="Hildebrand F."/>
            <person name="Pallen M.J."/>
        </authorList>
    </citation>
    <scope>NUCLEOTIDE SEQUENCE</scope>
    <source>
        <strain evidence="2">CHK188-16595</strain>
    </source>
</reference>
<evidence type="ECO:0000256" key="1">
    <source>
        <dbReference type="SAM" id="Phobius"/>
    </source>
</evidence>
<keyword evidence="1" id="KW-0812">Transmembrane</keyword>
<name>A0A9D2MI50_9FIRM</name>
<reference evidence="2" key="2">
    <citation type="submission" date="2021-04" db="EMBL/GenBank/DDBJ databases">
        <authorList>
            <person name="Gilroy R."/>
        </authorList>
    </citation>
    <scope>NUCLEOTIDE SEQUENCE</scope>
    <source>
        <strain evidence="2">CHK188-16595</strain>
    </source>
</reference>
<feature type="transmembrane region" description="Helical" evidence="1">
    <location>
        <begin position="234"/>
        <end position="253"/>
    </location>
</feature>
<evidence type="ECO:0000313" key="2">
    <source>
        <dbReference type="EMBL" id="HJB74674.1"/>
    </source>
</evidence>
<proteinExistence type="predicted"/>
<comment type="caution">
    <text evidence="2">The sequence shown here is derived from an EMBL/GenBank/DDBJ whole genome shotgun (WGS) entry which is preliminary data.</text>
</comment>
<dbReference type="AlphaFoldDB" id="A0A9D2MI50"/>
<feature type="transmembrane region" description="Helical" evidence="1">
    <location>
        <begin position="147"/>
        <end position="171"/>
    </location>
</feature>
<keyword evidence="1" id="KW-0472">Membrane</keyword>
<dbReference type="EMBL" id="DWXN01000006">
    <property type="protein sequence ID" value="HJB74674.1"/>
    <property type="molecule type" value="Genomic_DNA"/>
</dbReference>
<feature type="transmembrane region" description="Helical" evidence="1">
    <location>
        <begin position="204"/>
        <end position="228"/>
    </location>
</feature>
<dbReference type="Proteomes" id="UP000823877">
    <property type="component" value="Unassembled WGS sequence"/>
</dbReference>
<sequence>MKERFITYIERSLPDRPGDKILFQFKREMLDEMTAMDKTVEKRGLRDEKVREDLIISEYPDLPGRYAAYYDKKTEKQRTKRNFIANAIGSAAYILLLLVAFLGISFATDAWGRTWVIMVDGILLWIDYLLMIGVVKITSMRRVFHIFARILLGIAVMVAAVAVFLVCMAVLHMPYSWLIIIAGIAAVFAADSIYISVTRQKLAVIFYLAYIPAAAAMVYILLGAPGIIPWAPGWIMIPLSLLIDAAIIAALILRNKKIAREVAKHWNED</sequence>
<accession>A0A9D2MI50</accession>
<feature type="transmembrane region" description="Helical" evidence="1">
    <location>
        <begin position="177"/>
        <end position="197"/>
    </location>
</feature>
<protein>
    <submittedName>
        <fullName evidence="2">Uncharacterized protein</fullName>
    </submittedName>
</protein>